<proteinExistence type="predicted"/>
<name>A0A379C7E2_9PAST</name>
<accession>A0A379C7E2</accession>
<feature type="domain" description="2Fe-2S ferredoxin-type" evidence="1">
    <location>
        <begin position="1"/>
        <end position="82"/>
    </location>
</feature>
<evidence type="ECO:0000313" key="2">
    <source>
        <dbReference type="EMBL" id="SUB58292.1"/>
    </source>
</evidence>
<evidence type="ECO:0000259" key="1">
    <source>
        <dbReference type="PROSITE" id="PS51085"/>
    </source>
</evidence>
<gene>
    <name evidence="2" type="primary">mphP</name>
    <name evidence="2" type="ORF">NCTC12872_00251</name>
</gene>
<dbReference type="CDD" id="cd00207">
    <property type="entry name" value="fer2"/>
    <property type="match status" value="1"/>
</dbReference>
<dbReference type="Proteomes" id="UP000255417">
    <property type="component" value="Unassembled WGS sequence"/>
</dbReference>
<dbReference type="SUPFAM" id="SSF54292">
    <property type="entry name" value="2Fe-2S ferredoxin-like"/>
    <property type="match status" value="1"/>
</dbReference>
<dbReference type="OrthoDB" id="9806195at2"/>
<dbReference type="InterPro" id="IPR036010">
    <property type="entry name" value="2Fe-2S_ferredoxin-like_sf"/>
</dbReference>
<dbReference type="PROSITE" id="PS00197">
    <property type="entry name" value="2FE2S_FER_1"/>
    <property type="match status" value="1"/>
</dbReference>
<sequence length="82" mass="9390">MQIKLIKSQTTLKHSSDNSLLETLEKNGFYPRYQCRMGFCGACKVTLKSGRVSYKQPPLAMIQSHEILTCCCQVEQDLEIEF</sequence>
<dbReference type="NCBIfam" id="NF007985">
    <property type="entry name" value="PRK10713.1"/>
    <property type="match status" value="1"/>
</dbReference>
<dbReference type="GO" id="GO:0018662">
    <property type="term" value="F:phenol 2-monooxygenase activity"/>
    <property type="evidence" value="ECO:0007669"/>
    <property type="project" value="UniProtKB-EC"/>
</dbReference>
<dbReference type="PROSITE" id="PS51085">
    <property type="entry name" value="2FE2S_FER_2"/>
    <property type="match status" value="1"/>
</dbReference>
<dbReference type="Gene3D" id="3.10.20.30">
    <property type="match status" value="1"/>
</dbReference>
<dbReference type="InterPro" id="IPR012675">
    <property type="entry name" value="Beta-grasp_dom_sf"/>
</dbReference>
<organism evidence="2 3">
    <name type="scientific">Phocoenobacter uteri</name>
    <dbReference type="NCBI Taxonomy" id="146806"/>
    <lineage>
        <taxon>Bacteria</taxon>
        <taxon>Pseudomonadati</taxon>
        <taxon>Pseudomonadota</taxon>
        <taxon>Gammaproteobacteria</taxon>
        <taxon>Pasteurellales</taxon>
        <taxon>Pasteurellaceae</taxon>
        <taxon>Phocoenobacter</taxon>
    </lineage>
</organism>
<dbReference type="GO" id="GO:0051537">
    <property type="term" value="F:2 iron, 2 sulfur cluster binding"/>
    <property type="evidence" value="ECO:0007669"/>
    <property type="project" value="InterPro"/>
</dbReference>
<dbReference type="InterPro" id="IPR001041">
    <property type="entry name" value="2Fe-2S_ferredoxin-type"/>
</dbReference>
<dbReference type="Pfam" id="PF00111">
    <property type="entry name" value="Fer2"/>
    <property type="match status" value="1"/>
</dbReference>
<keyword evidence="3" id="KW-1185">Reference proteome</keyword>
<protein>
    <submittedName>
        <fullName evidence="2">Phenol hydroxylase P5 protein</fullName>
        <ecNumber evidence="2">1.14.13.7</ecNumber>
    </submittedName>
</protein>
<dbReference type="InterPro" id="IPR006058">
    <property type="entry name" value="2Fe2S_fd_BS"/>
</dbReference>
<reference evidence="2 3" key="1">
    <citation type="submission" date="2018-06" db="EMBL/GenBank/DDBJ databases">
        <authorList>
            <consortium name="Pathogen Informatics"/>
            <person name="Doyle S."/>
        </authorList>
    </citation>
    <scope>NUCLEOTIDE SEQUENCE [LARGE SCALE GENOMIC DNA]</scope>
    <source>
        <strain evidence="2 3">NCTC12872</strain>
    </source>
</reference>
<dbReference type="EC" id="1.14.13.7" evidence="2"/>
<evidence type="ECO:0000313" key="3">
    <source>
        <dbReference type="Proteomes" id="UP000255417"/>
    </source>
</evidence>
<dbReference type="AlphaFoldDB" id="A0A379C7E2"/>
<keyword evidence="2" id="KW-0560">Oxidoreductase</keyword>
<dbReference type="RefSeq" id="WP_115314821.1">
    <property type="nucleotide sequence ID" value="NZ_LWIF01000001.1"/>
</dbReference>
<dbReference type="EMBL" id="UGTA01000001">
    <property type="protein sequence ID" value="SUB58292.1"/>
    <property type="molecule type" value="Genomic_DNA"/>
</dbReference>